<keyword evidence="2" id="KW-1185">Reference proteome</keyword>
<accession>A0ABD2PJJ1</accession>
<evidence type="ECO:0000313" key="1">
    <source>
        <dbReference type="EMBL" id="KAL3306952.1"/>
    </source>
</evidence>
<gene>
    <name evidence="1" type="ORF">Ciccas_014550</name>
</gene>
<dbReference type="Proteomes" id="UP001626550">
    <property type="component" value="Unassembled WGS sequence"/>
</dbReference>
<sequence>IRHLPFDLLLGPSGDATKPVGVGTGIEQSARPTADTVSTVGFWTARKCGAMSAGAPDIKAASSNSFATALDRIQT</sequence>
<proteinExistence type="predicted"/>
<evidence type="ECO:0000313" key="2">
    <source>
        <dbReference type="Proteomes" id="UP001626550"/>
    </source>
</evidence>
<reference evidence="1 2" key="1">
    <citation type="submission" date="2024-11" db="EMBL/GenBank/DDBJ databases">
        <title>Adaptive evolution of stress response genes in parasites aligns with host niche diversity.</title>
        <authorList>
            <person name="Hahn C."/>
            <person name="Resl P."/>
        </authorList>
    </citation>
    <scope>NUCLEOTIDE SEQUENCE [LARGE SCALE GENOMIC DNA]</scope>
    <source>
        <strain evidence="1">EGGRZ-B1_66</strain>
        <tissue evidence="1">Body</tissue>
    </source>
</reference>
<protein>
    <submittedName>
        <fullName evidence="1">Uncharacterized protein</fullName>
    </submittedName>
</protein>
<organism evidence="1 2">
    <name type="scientific">Cichlidogyrus casuarinus</name>
    <dbReference type="NCBI Taxonomy" id="1844966"/>
    <lineage>
        <taxon>Eukaryota</taxon>
        <taxon>Metazoa</taxon>
        <taxon>Spiralia</taxon>
        <taxon>Lophotrochozoa</taxon>
        <taxon>Platyhelminthes</taxon>
        <taxon>Monogenea</taxon>
        <taxon>Monopisthocotylea</taxon>
        <taxon>Dactylogyridea</taxon>
        <taxon>Ancyrocephalidae</taxon>
        <taxon>Cichlidogyrus</taxon>
    </lineage>
</organism>
<comment type="caution">
    <text evidence="1">The sequence shown here is derived from an EMBL/GenBank/DDBJ whole genome shotgun (WGS) entry which is preliminary data.</text>
</comment>
<dbReference type="AlphaFoldDB" id="A0ABD2PJJ1"/>
<feature type="non-terminal residue" evidence="1">
    <location>
        <position position="1"/>
    </location>
</feature>
<name>A0ABD2PJJ1_9PLAT</name>
<dbReference type="EMBL" id="JBJKFK010008895">
    <property type="protein sequence ID" value="KAL3306952.1"/>
    <property type="molecule type" value="Genomic_DNA"/>
</dbReference>